<reference evidence="1 2" key="1">
    <citation type="journal article" date="2016" name="Nat. Commun.">
        <title>Thousands of microbial genomes shed light on interconnected biogeochemical processes in an aquifer system.</title>
        <authorList>
            <person name="Anantharaman K."/>
            <person name="Brown C.T."/>
            <person name="Hug L.A."/>
            <person name="Sharon I."/>
            <person name="Castelle C.J."/>
            <person name="Probst A.J."/>
            <person name="Thomas B.C."/>
            <person name="Singh A."/>
            <person name="Wilkins M.J."/>
            <person name="Karaoz U."/>
            <person name="Brodie E.L."/>
            <person name="Williams K.H."/>
            <person name="Hubbard S.S."/>
            <person name="Banfield J.F."/>
        </authorList>
    </citation>
    <scope>NUCLEOTIDE SEQUENCE [LARGE SCALE GENOMIC DNA]</scope>
</reference>
<sequence>MGKLRFINNFDDHVVGSFGPSATTLTINNAAPLGSLANGDFYFATLSDGVAFEVVKVTGTQGNDLTVERGLEGTQGLTYSTGNPIQIRDTAGTLASFVQATEAPNLGKNRLINGAMLIWQRQTYSLTSNNYVADRWRLSGYLAGVSKQNSGIAGMPYAMRVDAKSAPASNHVNMSQAIESVNVYPLQGKTVTFSVYVRVGSGFTGGLALIGNQSNSSDAVSGGSNLFSVAATGVNTGWQRFEHTFSVPLDALGLEVGINHSGITTNADATDYFEMTGAQLEVGELATEFEYRPFGQEVALCQRYFEKSYDFGTDLGTATGFSGSGAWDYRYSGGAAGTMRQTIHFRTIKRALGTIGIWRPSNGTSGAWDSASGGLAAVGLTIYSKSSNGFSFEYSATGSETYISGHWACDSEL</sequence>
<dbReference type="AlphaFoldDB" id="A0A1F6G673"/>
<evidence type="ECO:0000313" key="2">
    <source>
        <dbReference type="Proteomes" id="UP000178449"/>
    </source>
</evidence>
<dbReference type="Proteomes" id="UP000178449">
    <property type="component" value="Unassembled WGS sequence"/>
</dbReference>
<proteinExistence type="predicted"/>
<name>A0A1F6G673_9PROT</name>
<accession>A0A1F6G673</accession>
<evidence type="ECO:0008006" key="3">
    <source>
        <dbReference type="Google" id="ProtNLM"/>
    </source>
</evidence>
<comment type="caution">
    <text evidence="1">The sequence shown here is derived from an EMBL/GenBank/DDBJ whole genome shotgun (WGS) entry which is preliminary data.</text>
</comment>
<protein>
    <recommendedName>
        <fullName evidence="3">CBM-cenC domain-containing protein</fullName>
    </recommendedName>
</protein>
<organism evidence="1 2">
    <name type="scientific">Candidatus Lambdaproteobacteria bacterium RIFOXYD2_FULL_50_16</name>
    <dbReference type="NCBI Taxonomy" id="1817772"/>
    <lineage>
        <taxon>Bacteria</taxon>
        <taxon>Pseudomonadati</taxon>
        <taxon>Pseudomonadota</taxon>
        <taxon>Candidatus Lambdaproteobacteria</taxon>
    </lineage>
</organism>
<gene>
    <name evidence="1" type="ORF">A2527_11860</name>
</gene>
<evidence type="ECO:0000313" key="1">
    <source>
        <dbReference type="EMBL" id="OGG93596.1"/>
    </source>
</evidence>
<dbReference type="EMBL" id="MFNE01000047">
    <property type="protein sequence ID" value="OGG93596.1"/>
    <property type="molecule type" value="Genomic_DNA"/>
</dbReference>
<dbReference type="Gene3D" id="2.60.120.260">
    <property type="entry name" value="Galactose-binding domain-like"/>
    <property type="match status" value="1"/>
</dbReference>
<dbReference type="STRING" id="1817772.A2527_11860"/>